<evidence type="ECO:0000256" key="1">
    <source>
        <dbReference type="SAM" id="MobiDB-lite"/>
    </source>
</evidence>
<sequence>MATHIDSAPAPLAFPTPPSNHAPTPTADPNLSAPRILTSSALQNDTPLANALRDFINDGYLHHPTYAPPKWSTPRSIRYLNLGEMFKTLDTTGAFAIITYPDPDSSSGTKIAAAAAASPWKGDMDGADDDDQYPTATLRAGERGWEIKSVMVEARLCKRGLASTCIAALQEYLVGVERERGSGVLDLWLHCVDFINEKYWLRRGWREVRRHGKRAGFWGSVDAFQLIVMRKEIEVEGKGMGVQVKEV</sequence>
<name>A0A9P4QHS6_9PLEO</name>
<dbReference type="OrthoDB" id="3794209at2759"/>
<keyword evidence="3" id="KW-1185">Reference proteome</keyword>
<dbReference type="SUPFAM" id="SSF55729">
    <property type="entry name" value="Acyl-CoA N-acyltransferases (Nat)"/>
    <property type="match status" value="1"/>
</dbReference>
<feature type="region of interest" description="Disordered" evidence="1">
    <location>
        <begin position="1"/>
        <end position="33"/>
    </location>
</feature>
<reference evidence="2" key="1">
    <citation type="journal article" date="2020" name="Stud. Mycol.">
        <title>101 Dothideomycetes genomes: a test case for predicting lifestyles and emergence of pathogens.</title>
        <authorList>
            <person name="Haridas S."/>
            <person name="Albert R."/>
            <person name="Binder M."/>
            <person name="Bloem J."/>
            <person name="Labutti K."/>
            <person name="Salamov A."/>
            <person name="Andreopoulos B."/>
            <person name="Baker S."/>
            <person name="Barry K."/>
            <person name="Bills G."/>
            <person name="Bluhm B."/>
            <person name="Cannon C."/>
            <person name="Castanera R."/>
            <person name="Culley D."/>
            <person name="Daum C."/>
            <person name="Ezra D."/>
            <person name="Gonzalez J."/>
            <person name="Henrissat B."/>
            <person name="Kuo A."/>
            <person name="Liang C."/>
            <person name="Lipzen A."/>
            <person name="Lutzoni F."/>
            <person name="Magnuson J."/>
            <person name="Mondo S."/>
            <person name="Nolan M."/>
            <person name="Ohm R."/>
            <person name="Pangilinan J."/>
            <person name="Park H.-J."/>
            <person name="Ramirez L."/>
            <person name="Alfaro M."/>
            <person name="Sun H."/>
            <person name="Tritt A."/>
            <person name="Yoshinaga Y."/>
            <person name="Zwiers L.-H."/>
            <person name="Turgeon B."/>
            <person name="Goodwin S."/>
            <person name="Spatafora J."/>
            <person name="Crous P."/>
            <person name="Grigoriev I."/>
        </authorList>
    </citation>
    <scope>NUCLEOTIDE SEQUENCE</scope>
    <source>
        <strain evidence="2">CBS 125425</strain>
    </source>
</reference>
<gene>
    <name evidence="2" type="ORF">EJ04DRAFT_517193</name>
</gene>
<proteinExistence type="predicted"/>
<organism evidence="2 3">
    <name type="scientific">Polyplosphaeria fusca</name>
    <dbReference type="NCBI Taxonomy" id="682080"/>
    <lineage>
        <taxon>Eukaryota</taxon>
        <taxon>Fungi</taxon>
        <taxon>Dikarya</taxon>
        <taxon>Ascomycota</taxon>
        <taxon>Pezizomycotina</taxon>
        <taxon>Dothideomycetes</taxon>
        <taxon>Pleosporomycetidae</taxon>
        <taxon>Pleosporales</taxon>
        <taxon>Tetraplosphaeriaceae</taxon>
        <taxon>Polyplosphaeria</taxon>
    </lineage>
</organism>
<evidence type="ECO:0000313" key="3">
    <source>
        <dbReference type="Proteomes" id="UP000799444"/>
    </source>
</evidence>
<protein>
    <submittedName>
        <fullName evidence="2">Uncharacterized protein</fullName>
    </submittedName>
</protein>
<accession>A0A9P4QHS6</accession>
<dbReference type="AlphaFoldDB" id="A0A9P4QHS6"/>
<dbReference type="EMBL" id="ML996326">
    <property type="protein sequence ID" value="KAF2727547.1"/>
    <property type="molecule type" value="Genomic_DNA"/>
</dbReference>
<dbReference type="InterPro" id="IPR016181">
    <property type="entry name" value="Acyl_CoA_acyltransferase"/>
</dbReference>
<evidence type="ECO:0000313" key="2">
    <source>
        <dbReference type="EMBL" id="KAF2727547.1"/>
    </source>
</evidence>
<comment type="caution">
    <text evidence="2">The sequence shown here is derived from an EMBL/GenBank/DDBJ whole genome shotgun (WGS) entry which is preliminary data.</text>
</comment>
<dbReference type="Proteomes" id="UP000799444">
    <property type="component" value="Unassembled WGS sequence"/>
</dbReference>